<accession>A0A7J6LPJ1</accession>
<dbReference type="EMBL" id="JAAPAO010000395">
    <property type="protein sequence ID" value="KAF4660950.1"/>
    <property type="molecule type" value="Genomic_DNA"/>
</dbReference>
<protein>
    <recommendedName>
        <fullName evidence="3">F-box domain-containing protein</fullName>
    </recommendedName>
</protein>
<gene>
    <name evidence="1" type="ORF">FOL47_006901</name>
</gene>
<dbReference type="SUPFAM" id="SSF52047">
    <property type="entry name" value="RNI-like"/>
    <property type="match status" value="2"/>
</dbReference>
<evidence type="ECO:0000313" key="1">
    <source>
        <dbReference type="EMBL" id="KAF4660950.1"/>
    </source>
</evidence>
<evidence type="ECO:0008006" key="3">
    <source>
        <dbReference type="Google" id="ProtNLM"/>
    </source>
</evidence>
<reference evidence="1 2" key="1">
    <citation type="submission" date="2020-04" db="EMBL/GenBank/DDBJ databases">
        <title>Perkinsus chesapeaki whole genome sequence.</title>
        <authorList>
            <person name="Bogema D.R."/>
        </authorList>
    </citation>
    <scope>NUCLEOTIDE SEQUENCE [LARGE SCALE GENOMIC DNA]</scope>
    <source>
        <strain evidence="1">ATCC PRA-425</strain>
    </source>
</reference>
<comment type="caution">
    <text evidence="1">The sequence shown here is derived from an EMBL/GenBank/DDBJ whole genome shotgun (WGS) entry which is preliminary data.</text>
</comment>
<name>A0A7J6LPJ1_PERCH</name>
<dbReference type="PANTHER" id="PTHR13318:SF105">
    <property type="entry name" value="F-BOX_LRR-REPEAT PROTEIN 3"/>
    <property type="match status" value="1"/>
</dbReference>
<dbReference type="AlphaFoldDB" id="A0A7J6LPJ1"/>
<organism evidence="1 2">
    <name type="scientific">Perkinsus chesapeaki</name>
    <name type="common">Clam parasite</name>
    <name type="synonym">Perkinsus andrewsi</name>
    <dbReference type="NCBI Taxonomy" id="330153"/>
    <lineage>
        <taxon>Eukaryota</taxon>
        <taxon>Sar</taxon>
        <taxon>Alveolata</taxon>
        <taxon>Perkinsozoa</taxon>
        <taxon>Perkinsea</taxon>
        <taxon>Perkinsida</taxon>
        <taxon>Perkinsidae</taxon>
        <taxon>Perkinsus</taxon>
    </lineage>
</organism>
<dbReference type="GO" id="GO:0031146">
    <property type="term" value="P:SCF-dependent proteasomal ubiquitin-dependent protein catabolic process"/>
    <property type="evidence" value="ECO:0007669"/>
    <property type="project" value="TreeGrafter"/>
</dbReference>
<proteinExistence type="predicted"/>
<dbReference type="PANTHER" id="PTHR13318">
    <property type="entry name" value="PARTNER OF PAIRED, ISOFORM B-RELATED"/>
    <property type="match status" value="1"/>
</dbReference>
<keyword evidence="2" id="KW-1185">Reference proteome</keyword>
<dbReference type="GO" id="GO:0019005">
    <property type="term" value="C:SCF ubiquitin ligase complex"/>
    <property type="evidence" value="ECO:0007669"/>
    <property type="project" value="TreeGrafter"/>
</dbReference>
<evidence type="ECO:0000313" key="2">
    <source>
        <dbReference type="Proteomes" id="UP000591131"/>
    </source>
</evidence>
<sequence length="833" mass="92543">MASLSSFYVPFEATPTIDINYRQLPPLPWRKLPSEVLGKILYFLDPLRDWLTLAQSGDPFRALLYNGIYHVECITLRIDHSISNDWLKQIIEAYSSRVTEVSLLETGSISRRLWPVITTLDNLETLCLRDLPALPIGAFSKVTRFEYKQAIPPDTWQSLTSFIESLPNLNVLHLMANISGTPSASSWIDRPLQELHVDAWCFQPEINKQLYDDIVKCINKSQLTLTTFSYSNQVCGDTDALMGALSACKALRRLSLSSVGTLLEAIVELGNDGSSNLEHLSLNCTAVIGDGGSFAKWLEGCQRLKSLSLYMYRGDPQLVLAVVTPALKKLVSLQYLSIEGFDMPAEGWWTVAESLPRLKGVSLWGTAPPGLFDAHPQFLVSWSHQYEPSSASLETALREILPQPSRKVVKPRRPAPPNLLSWLPIETIDLVTSFLPLVPDILNLQCICQRYSNLASRMSYALEDVALPGNVRSCSHFQRVMAIISAHVKRLACGSEGVTNPLVWSAVSTGLPPMPKLEHLELFELPDRLSTTRLKFPPAFSSFKYAGTNPINWDTLSRFIRAVPSLSSLELQGVALGAPGDSRWLSKDGGWRKLVIGVTLQDARQGIIVGNSSRRQRAVGDLCDSVSSALEASKSTLMEFGFKEVCTRGMLDALRGCQSLVKLQLTINRQRASELVPLPGYDTLRSLRLAFPLPDDTTRRERAMMDRSVDDVVSSLSAYQSLRHIALDGCNTPLELSHVSMNALGGLMLESLELRDVLVILGELEELEGLALRTLRHFTITGPLREKPDTYRLLRESCPKLRTLTVSLSDFTPGPVVYDEIRLLRSSSGVRVL</sequence>
<dbReference type="InterPro" id="IPR032675">
    <property type="entry name" value="LRR_dom_sf"/>
</dbReference>
<dbReference type="Gene3D" id="3.80.10.10">
    <property type="entry name" value="Ribonuclease Inhibitor"/>
    <property type="match status" value="2"/>
</dbReference>
<dbReference type="OrthoDB" id="443620at2759"/>
<dbReference type="Proteomes" id="UP000591131">
    <property type="component" value="Unassembled WGS sequence"/>
</dbReference>